<dbReference type="InterPro" id="IPR050223">
    <property type="entry name" value="D-isomer_2-hydroxyacid_DH"/>
</dbReference>
<dbReference type="Gene3D" id="3.40.50.720">
    <property type="entry name" value="NAD(P)-binding Rossmann-like Domain"/>
    <property type="match status" value="2"/>
</dbReference>
<evidence type="ECO:0000259" key="6">
    <source>
        <dbReference type="Pfam" id="PF02826"/>
    </source>
</evidence>
<dbReference type="PROSITE" id="PS00670">
    <property type="entry name" value="D_2_HYDROXYACID_DH_2"/>
    <property type="match status" value="1"/>
</dbReference>
<dbReference type="Pfam" id="PF02826">
    <property type="entry name" value="2-Hacid_dh_C"/>
    <property type="match status" value="1"/>
</dbReference>
<feature type="domain" description="D-isomer specific 2-hydroxyacid dehydrogenase NAD-binding" evidence="6">
    <location>
        <begin position="126"/>
        <end position="302"/>
    </location>
</feature>
<dbReference type="PANTHER" id="PTHR10996:SF178">
    <property type="entry name" value="2-HYDROXYACID DEHYDROGENASE YGL185C-RELATED"/>
    <property type="match status" value="1"/>
</dbReference>
<dbReference type="Proteomes" id="UP001592582">
    <property type="component" value="Unassembled WGS sequence"/>
</dbReference>
<keyword evidence="2 4" id="KW-0560">Oxidoreductase</keyword>
<evidence type="ECO:0000256" key="3">
    <source>
        <dbReference type="ARBA" id="ARBA00023027"/>
    </source>
</evidence>
<dbReference type="InterPro" id="IPR006139">
    <property type="entry name" value="D-isomer_2_OHA_DH_cat_dom"/>
</dbReference>
<dbReference type="InterPro" id="IPR006140">
    <property type="entry name" value="D-isomer_DH_NAD-bd"/>
</dbReference>
<protein>
    <submittedName>
        <fullName evidence="7">Hydroxyacid dehydrogenase</fullName>
    </submittedName>
</protein>
<dbReference type="SUPFAM" id="SSF52283">
    <property type="entry name" value="Formate/glycerate dehydrogenase catalytic domain-like"/>
    <property type="match status" value="1"/>
</dbReference>
<comment type="caution">
    <text evidence="7">The sequence shown here is derived from an EMBL/GenBank/DDBJ whole genome shotgun (WGS) entry which is preliminary data.</text>
</comment>
<keyword evidence="3" id="KW-0520">NAD</keyword>
<gene>
    <name evidence="7" type="ORF">ACEZDG_02980</name>
</gene>
<dbReference type="PANTHER" id="PTHR10996">
    <property type="entry name" value="2-HYDROXYACID DEHYDROGENASE-RELATED"/>
    <property type="match status" value="1"/>
</dbReference>
<dbReference type="InterPro" id="IPR029753">
    <property type="entry name" value="D-isomer_DH_CS"/>
</dbReference>
<evidence type="ECO:0000313" key="7">
    <source>
        <dbReference type="EMBL" id="MFC1408240.1"/>
    </source>
</evidence>
<dbReference type="InterPro" id="IPR036291">
    <property type="entry name" value="NAD(P)-bd_dom_sf"/>
</dbReference>
<evidence type="ECO:0000313" key="8">
    <source>
        <dbReference type="Proteomes" id="UP001592582"/>
    </source>
</evidence>
<dbReference type="EMBL" id="JBHEZX010000001">
    <property type="protein sequence ID" value="MFC1408240.1"/>
    <property type="molecule type" value="Genomic_DNA"/>
</dbReference>
<feature type="domain" description="D-isomer specific 2-hydroxyacid dehydrogenase catalytic" evidence="5">
    <location>
        <begin position="56"/>
        <end position="333"/>
    </location>
</feature>
<sequence>MSVPAGRAPHRPRTMLAMSPELLPRILGTAAAGRLALVADLVPGVFDDFGTRRARQALAETEVLLSFWGCPPVDRAVLAAAPRLRAVVHAAGSVKYIVTPECRLRGIAVSSAAWANALPVAEYTVAAVLMSNKRLLQISSDFRRVRHLDDWHHRYADVGNYRRTVGLVGASRIGRRVIELLRPYDLDLVVHDPYLGRAEAEALGVRRLGLDELCAVSDVLSLHAPALDETRGMIDRRRLALLPDGATVINTARGSLIDTEALVDELSAGRLHAVLDVTEPELLPADSPLYALPNVLLTPHVAGSVGGELHRMADSAVAELARYAAGQPFQHPVLLEEWDRTA</sequence>
<dbReference type="SUPFAM" id="SSF51735">
    <property type="entry name" value="NAD(P)-binding Rossmann-fold domains"/>
    <property type="match status" value="1"/>
</dbReference>
<keyword evidence="8" id="KW-1185">Reference proteome</keyword>
<dbReference type="RefSeq" id="WP_380501883.1">
    <property type="nucleotide sequence ID" value="NZ_JBHEZX010000001.1"/>
</dbReference>
<evidence type="ECO:0000256" key="1">
    <source>
        <dbReference type="ARBA" id="ARBA00005854"/>
    </source>
</evidence>
<name>A0ABV6V3D9_9ACTN</name>
<organism evidence="7 8">
    <name type="scientific">Streptacidiphilus alkalitolerans</name>
    <dbReference type="NCBI Taxonomy" id="3342712"/>
    <lineage>
        <taxon>Bacteria</taxon>
        <taxon>Bacillati</taxon>
        <taxon>Actinomycetota</taxon>
        <taxon>Actinomycetes</taxon>
        <taxon>Kitasatosporales</taxon>
        <taxon>Streptomycetaceae</taxon>
        <taxon>Streptacidiphilus</taxon>
    </lineage>
</organism>
<reference evidence="7 8" key="1">
    <citation type="submission" date="2024-09" db="EMBL/GenBank/DDBJ databases">
        <authorList>
            <person name="Lee S.D."/>
        </authorList>
    </citation>
    <scope>NUCLEOTIDE SEQUENCE [LARGE SCALE GENOMIC DNA]</scope>
    <source>
        <strain evidence="7 8">N1-1</strain>
    </source>
</reference>
<dbReference type="CDD" id="cd12167">
    <property type="entry name" value="2-Hacid_dh_8"/>
    <property type="match status" value="1"/>
</dbReference>
<accession>A0ABV6V3D9</accession>
<evidence type="ECO:0000256" key="4">
    <source>
        <dbReference type="RuleBase" id="RU003719"/>
    </source>
</evidence>
<dbReference type="Pfam" id="PF00389">
    <property type="entry name" value="2-Hacid_dh"/>
    <property type="match status" value="1"/>
</dbReference>
<proteinExistence type="inferred from homology"/>
<evidence type="ECO:0000259" key="5">
    <source>
        <dbReference type="Pfam" id="PF00389"/>
    </source>
</evidence>
<comment type="similarity">
    <text evidence="1 4">Belongs to the D-isomer specific 2-hydroxyacid dehydrogenase family.</text>
</comment>
<evidence type="ECO:0000256" key="2">
    <source>
        <dbReference type="ARBA" id="ARBA00023002"/>
    </source>
</evidence>